<organism evidence="2 3">
    <name type="scientific">Talaromyces stipitatus (strain ATCC 10500 / CBS 375.48 / QM 6759 / NRRL 1006)</name>
    <name type="common">Penicillium stipitatum</name>
    <dbReference type="NCBI Taxonomy" id="441959"/>
    <lineage>
        <taxon>Eukaryota</taxon>
        <taxon>Fungi</taxon>
        <taxon>Dikarya</taxon>
        <taxon>Ascomycota</taxon>
        <taxon>Pezizomycotina</taxon>
        <taxon>Eurotiomycetes</taxon>
        <taxon>Eurotiomycetidae</taxon>
        <taxon>Eurotiales</taxon>
        <taxon>Trichocomaceae</taxon>
        <taxon>Talaromyces</taxon>
        <taxon>Talaromyces sect. Talaromyces</taxon>
    </lineage>
</organism>
<evidence type="ECO:0000313" key="2">
    <source>
        <dbReference type="EMBL" id="EED15844.1"/>
    </source>
</evidence>
<dbReference type="RefSeq" id="XP_002483078.1">
    <property type="nucleotide sequence ID" value="XM_002483033.1"/>
</dbReference>
<sequence length="205" mass="23068">MAKEGKTSEEFHAKQAQSEATAARVKHEEDKRQTHSIEIDGCHALPQRLMDPIDGTSSSSETMEDVDVFDALSSLDEQNRDSGEDDIELDFELTNEDNLNPFEDLDEEISKFSKPSFEILFGVHSSSHPSPCPQTTMHSSLPQRELTPAHLTDTKPKHLELEPESKWTSHMQFIAFHATAGKIAEEYLKGKGVKLHSRLARSRKI</sequence>
<dbReference type="EMBL" id="EQ962656">
    <property type="protein sequence ID" value="EED15844.1"/>
    <property type="molecule type" value="Genomic_DNA"/>
</dbReference>
<dbReference type="AlphaFoldDB" id="B8MFX7"/>
<reference evidence="3" key="1">
    <citation type="journal article" date="2015" name="Genome Announc.">
        <title>Genome sequence of the AIDS-associated pathogen Penicillium marneffei (ATCC18224) and its near taxonomic relative Talaromyces stipitatus (ATCC10500).</title>
        <authorList>
            <person name="Nierman W.C."/>
            <person name="Fedorova-Abrams N.D."/>
            <person name="Andrianopoulos A."/>
        </authorList>
    </citation>
    <scope>NUCLEOTIDE SEQUENCE [LARGE SCALE GENOMIC DNA]</scope>
    <source>
        <strain evidence="3">ATCC 10500 / CBS 375.48 / QM 6759 / NRRL 1006</strain>
    </source>
</reference>
<dbReference type="GeneID" id="8102761"/>
<dbReference type="OrthoDB" id="4230245at2759"/>
<protein>
    <submittedName>
        <fullName evidence="2">Uncharacterized protein</fullName>
    </submittedName>
</protein>
<gene>
    <name evidence="2" type="ORF">TSTA_009650</name>
</gene>
<dbReference type="HOGENOM" id="CLU_1235758_0_0_1"/>
<dbReference type="Proteomes" id="UP000001745">
    <property type="component" value="Unassembled WGS sequence"/>
</dbReference>
<dbReference type="STRING" id="441959.B8MFX7"/>
<feature type="compositionally biased region" description="Basic and acidic residues" evidence="1">
    <location>
        <begin position="25"/>
        <end position="41"/>
    </location>
</feature>
<dbReference type="PhylomeDB" id="B8MFX7"/>
<evidence type="ECO:0000256" key="1">
    <source>
        <dbReference type="SAM" id="MobiDB-lite"/>
    </source>
</evidence>
<dbReference type="VEuPathDB" id="FungiDB:TSTA_009650"/>
<proteinExistence type="predicted"/>
<accession>B8MFX7</accession>
<keyword evidence="3" id="KW-1185">Reference proteome</keyword>
<feature type="region of interest" description="Disordered" evidence="1">
    <location>
        <begin position="1"/>
        <end position="64"/>
    </location>
</feature>
<feature type="compositionally biased region" description="Basic and acidic residues" evidence="1">
    <location>
        <begin position="1"/>
        <end position="13"/>
    </location>
</feature>
<dbReference type="InParanoid" id="B8MFX7"/>
<evidence type="ECO:0000313" key="3">
    <source>
        <dbReference type="Proteomes" id="UP000001745"/>
    </source>
</evidence>
<name>B8MFX7_TALSN</name>